<dbReference type="GeneID" id="9703772"/>
<gene>
    <name evidence="3" type="ordered locus">MTBMA_c00670</name>
</gene>
<dbReference type="InterPro" id="IPR012349">
    <property type="entry name" value="Split_barrel_FMN-bd"/>
</dbReference>
<dbReference type="GO" id="GO:0016627">
    <property type="term" value="F:oxidoreductase activity, acting on the CH-CH group of donors"/>
    <property type="evidence" value="ECO:0007669"/>
    <property type="project" value="TreeGrafter"/>
</dbReference>
<dbReference type="HOGENOM" id="CLU_884589_0_0_2"/>
<dbReference type="SUPFAM" id="SSF52218">
    <property type="entry name" value="Flavoproteins"/>
    <property type="match status" value="1"/>
</dbReference>
<dbReference type="InterPro" id="IPR011576">
    <property type="entry name" value="Pyridox_Oxase_N"/>
</dbReference>
<dbReference type="PaxDb" id="79929-MTBMA_c00670"/>
<dbReference type="InterPro" id="IPR052019">
    <property type="entry name" value="F420H2_bilvrd_red/Heme_oxyg"/>
</dbReference>
<dbReference type="Gene3D" id="2.30.110.10">
    <property type="entry name" value="Electron Transport, Fmn-binding Protein, Chain A"/>
    <property type="match status" value="1"/>
</dbReference>
<feature type="domain" description="Flavodoxin-like" evidence="2">
    <location>
        <begin position="4"/>
        <end position="134"/>
    </location>
</feature>
<name>D9PTX9_METTM</name>
<dbReference type="InterPro" id="IPR008254">
    <property type="entry name" value="Flavodoxin/NO_synth"/>
</dbReference>
<dbReference type="GO" id="GO:0005829">
    <property type="term" value="C:cytosol"/>
    <property type="evidence" value="ECO:0007669"/>
    <property type="project" value="TreeGrafter"/>
</dbReference>
<keyword evidence="4" id="KW-1185">Reference proteome</keyword>
<dbReference type="GeneID" id="77398851"/>
<keyword evidence="1" id="KW-0560">Oxidoreductase</keyword>
<dbReference type="RefSeq" id="WP_013294906.1">
    <property type="nucleotide sequence ID" value="NC_014408.1"/>
</dbReference>
<dbReference type="InterPro" id="IPR029039">
    <property type="entry name" value="Flavoprotein-like_sf"/>
</dbReference>
<reference key="1">
    <citation type="submission" date="2009-08" db="EMBL/GenBank/DDBJ databases">
        <title>The genome sequence of Methanothermobacter marburgensis.</title>
        <authorList>
            <person name="Kaster A."/>
            <person name="Seedorf H."/>
            <person name="Goenrich M."/>
            <person name="Wiezer A."/>
            <person name="Liesegang H."/>
            <person name="Thauer R."/>
            <person name="Gottschalk G."/>
        </authorList>
    </citation>
    <scope>NUCLEOTIDE SEQUENCE</scope>
    <source>
        <strain>Marburg</strain>
    </source>
</reference>
<organism evidence="3 4">
    <name type="scientific">Methanothermobacter marburgensis (strain ATCC BAA-927 / DSM 2133 / JCM 14651 / NBRC 100331 / OCM 82 / Marburg)</name>
    <name type="common">Methanobacterium thermoautotrophicum</name>
    <dbReference type="NCBI Taxonomy" id="79929"/>
    <lineage>
        <taxon>Archaea</taxon>
        <taxon>Methanobacteriati</taxon>
        <taxon>Methanobacteriota</taxon>
        <taxon>Methanomada group</taxon>
        <taxon>Methanobacteria</taxon>
        <taxon>Methanobacteriales</taxon>
        <taxon>Methanobacteriaceae</taxon>
        <taxon>Methanothermobacter</taxon>
    </lineage>
</organism>
<accession>D9PTX9</accession>
<evidence type="ECO:0000259" key="2">
    <source>
        <dbReference type="PROSITE" id="PS50902"/>
    </source>
</evidence>
<dbReference type="InterPro" id="IPR026816">
    <property type="entry name" value="Flavodoxin_dom"/>
</dbReference>
<evidence type="ECO:0000313" key="4">
    <source>
        <dbReference type="Proteomes" id="UP000000345"/>
    </source>
</evidence>
<dbReference type="AlphaFoldDB" id="D9PTX9"/>
<dbReference type="GO" id="GO:0009055">
    <property type="term" value="F:electron transfer activity"/>
    <property type="evidence" value="ECO:0007669"/>
    <property type="project" value="InterPro"/>
</dbReference>
<dbReference type="PATRIC" id="fig|79929.8.peg.66"/>
<evidence type="ECO:0000256" key="1">
    <source>
        <dbReference type="ARBA" id="ARBA00023002"/>
    </source>
</evidence>
<reference evidence="3 4" key="2">
    <citation type="journal article" date="2010" name="J. Bacteriol.">
        <title>Complete genome sequence of Methanothermobacter marburgensis, a methanoarchaeon model organism.</title>
        <authorList>
            <person name="Liesegang H."/>
            <person name="Kaster A.K."/>
            <person name="Wiezer A."/>
            <person name="Goenrich M."/>
            <person name="Wollherr A."/>
            <person name="Seedorf H."/>
            <person name="Gottschalk G."/>
            <person name="Thauer R.K."/>
        </authorList>
    </citation>
    <scope>NUCLEOTIDE SEQUENCE [LARGE SCALE GENOMIC DNA]</scope>
    <source>
        <strain evidence="4">ATCC BAA-927 / DSM 2133 / JCM 14651 / NBRC 100331 / OCM 82 / Marburg</strain>
    </source>
</reference>
<dbReference type="PANTHER" id="PTHR35176:SF6">
    <property type="entry name" value="HEME OXYGENASE HI_0854-RELATED"/>
    <property type="match status" value="1"/>
</dbReference>
<dbReference type="KEGG" id="mmg:MTBMA_c00670"/>
<dbReference type="PROSITE" id="PS00201">
    <property type="entry name" value="FLAVODOXIN"/>
    <property type="match status" value="1"/>
</dbReference>
<sequence length="314" mass="35498">MFRTLIIYESTYGSTEEAASTIGRILGPSRCCTTEEFQKDYREFDFFVIGSGVYRGRLHDRITDFIKKNPWLRDKPVAIFSVSLSPDDGRRALSEAEKLLGGAVHSATLGGRMILDRLSDGDIEDLRRFSEVAGIEIKDSDLFDISEVIEVALDLKEIRDSLMTDIDEDKLRESIDEFLRSHNTCVLATCHGNRPRATPLEYVYDGESIYVITEGGEKFAGILENSNASVAVYEDYTSMSNLAGMQITGAVDILDEDESERIYNLRGLNPESMRNLPVDMNVIRISIHRVEFLNSRFREASSGAKQVFWFKEKV</sequence>
<protein>
    <recommendedName>
        <fullName evidence="2">Flavodoxin-like domain-containing protein</fullName>
    </recommendedName>
</protein>
<dbReference type="InterPro" id="IPR001226">
    <property type="entry name" value="Flavodoxin_CS"/>
</dbReference>
<dbReference type="GO" id="GO:0010181">
    <property type="term" value="F:FMN binding"/>
    <property type="evidence" value="ECO:0007669"/>
    <property type="project" value="InterPro"/>
</dbReference>
<dbReference type="SUPFAM" id="SSF50475">
    <property type="entry name" value="FMN-binding split barrel"/>
    <property type="match status" value="1"/>
</dbReference>
<evidence type="ECO:0000313" key="3">
    <source>
        <dbReference type="EMBL" id="ADL57677.1"/>
    </source>
</evidence>
<dbReference type="OrthoDB" id="103611at2157"/>
<dbReference type="Pfam" id="PF12724">
    <property type="entry name" value="Flavodoxin_5"/>
    <property type="match status" value="1"/>
</dbReference>
<dbReference type="EMBL" id="CP001710">
    <property type="protein sequence ID" value="ADL57677.1"/>
    <property type="molecule type" value="Genomic_DNA"/>
</dbReference>
<dbReference type="PANTHER" id="PTHR35176">
    <property type="entry name" value="HEME OXYGENASE HI_0854-RELATED"/>
    <property type="match status" value="1"/>
</dbReference>
<proteinExistence type="predicted"/>
<dbReference type="GO" id="GO:0070967">
    <property type="term" value="F:coenzyme F420 binding"/>
    <property type="evidence" value="ECO:0007669"/>
    <property type="project" value="TreeGrafter"/>
</dbReference>
<dbReference type="Gene3D" id="3.40.50.360">
    <property type="match status" value="1"/>
</dbReference>
<dbReference type="Proteomes" id="UP000000345">
    <property type="component" value="Chromosome"/>
</dbReference>
<dbReference type="Pfam" id="PF01243">
    <property type="entry name" value="PNPOx_N"/>
    <property type="match status" value="1"/>
</dbReference>
<dbReference type="PROSITE" id="PS50902">
    <property type="entry name" value="FLAVODOXIN_LIKE"/>
    <property type="match status" value="1"/>
</dbReference>
<dbReference type="STRING" id="79929.MTBMA_c00670"/>